<evidence type="ECO:0000256" key="4">
    <source>
        <dbReference type="ARBA" id="ARBA00022692"/>
    </source>
</evidence>
<dbReference type="PROSITE" id="PS50928">
    <property type="entry name" value="ABC_TM1"/>
    <property type="match status" value="2"/>
</dbReference>
<evidence type="ECO:0000259" key="8">
    <source>
        <dbReference type="PROSITE" id="PS50928"/>
    </source>
</evidence>
<feature type="domain" description="ABC transmembrane type-1" evidence="8">
    <location>
        <begin position="93"/>
        <end position="275"/>
    </location>
</feature>
<keyword evidence="2 7" id="KW-0813">Transport</keyword>
<keyword evidence="3" id="KW-1003">Cell membrane</keyword>
<keyword evidence="5 7" id="KW-1133">Transmembrane helix</keyword>
<dbReference type="InterPro" id="IPR035906">
    <property type="entry name" value="MetI-like_sf"/>
</dbReference>
<feature type="transmembrane region" description="Helical" evidence="7">
    <location>
        <begin position="366"/>
        <end position="387"/>
    </location>
</feature>
<feature type="transmembrane region" description="Helical" evidence="7">
    <location>
        <begin position="531"/>
        <end position="551"/>
    </location>
</feature>
<dbReference type="CDD" id="cd06261">
    <property type="entry name" value="TM_PBP2"/>
    <property type="match status" value="1"/>
</dbReference>
<name>A0A292II13_9MOLU</name>
<evidence type="ECO:0000313" key="10">
    <source>
        <dbReference type="Proteomes" id="UP000261764"/>
    </source>
</evidence>
<dbReference type="GO" id="GO:0055085">
    <property type="term" value="P:transmembrane transport"/>
    <property type="evidence" value="ECO:0007669"/>
    <property type="project" value="InterPro"/>
</dbReference>
<proteinExistence type="inferred from homology"/>
<dbReference type="PANTHER" id="PTHR30043:SF1">
    <property type="entry name" value="ABC TRANSPORT SYSTEM PERMEASE PROTEIN P69"/>
    <property type="match status" value="1"/>
</dbReference>
<feature type="transmembrane region" description="Helical" evidence="7">
    <location>
        <begin position="226"/>
        <end position="245"/>
    </location>
</feature>
<keyword evidence="10" id="KW-1185">Reference proteome</keyword>
<feature type="transmembrane region" description="Helical" evidence="7">
    <location>
        <begin position="426"/>
        <end position="444"/>
    </location>
</feature>
<evidence type="ECO:0000256" key="3">
    <source>
        <dbReference type="ARBA" id="ARBA00022475"/>
    </source>
</evidence>
<evidence type="ECO:0000256" key="7">
    <source>
        <dbReference type="RuleBase" id="RU363032"/>
    </source>
</evidence>
<evidence type="ECO:0000256" key="6">
    <source>
        <dbReference type="ARBA" id="ARBA00023136"/>
    </source>
</evidence>
<organism evidence="9 10">
    <name type="scientific">Mycoplasma amphoriforme A39</name>
    <dbReference type="NCBI Taxonomy" id="572419"/>
    <lineage>
        <taxon>Bacteria</taxon>
        <taxon>Bacillati</taxon>
        <taxon>Mycoplasmatota</taxon>
        <taxon>Mollicutes</taxon>
        <taxon>Mycoplasmataceae</taxon>
        <taxon>Mycoplasma</taxon>
    </lineage>
</organism>
<dbReference type="Pfam" id="PF00528">
    <property type="entry name" value="BPD_transp_1"/>
    <property type="match status" value="1"/>
</dbReference>
<dbReference type="KEGG" id="mamp:MAMA39_02050"/>
<comment type="subcellular location">
    <subcellularLocation>
        <location evidence="1 7">Cell membrane</location>
        <topology evidence="1 7">Multi-pass membrane protein</topology>
    </subcellularLocation>
</comment>
<feature type="transmembrane region" description="Helical" evidence="7">
    <location>
        <begin position="156"/>
        <end position="172"/>
    </location>
</feature>
<feature type="transmembrane region" description="Helical" evidence="7">
    <location>
        <begin position="92"/>
        <end position="117"/>
    </location>
</feature>
<feature type="transmembrane region" description="Helical" evidence="7">
    <location>
        <begin position="257"/>
        <end position="282"/>
    </location>
</feature>
<keyword evidence="4 7" id="KW-0812">Transmembrane</keyword>
<feature type="transmembrane region" description="Helical" evidence="7">
    <location>
        <begin position="129"/>
        <end position="150"/>
    </location>
</feature>
<evidence type="ECO:0000256" key="5">
    <source>
        <dbReference type="ARBA" id="ARBA00022989"/>
    </source>
</evidence>
<feature type="transmembrane region" description="Helical" evidence="7">
    <location>
        <begin position="34"/>
        <end position="55"/>
    </location>
</feature>
<evidence type="ECO:0000256" key="2">
    <source>
        <dbReference type="ARBA" id="ARBA00022448"/>
    </source>
</evidence>
<accession>A0A292II13</accession>
<evidence type="ECO:0000313" key="9">
    <source>
        <dbReference type="EMBL" id="CDN40328.1"/>
    </source>
</evidence>
<dbReference type="SUPFAM" id="SSF161098">
    <property type="entry name" value="MetI-like"/>
    <property type="match status" value="2"/>
</dbReference>
<dbReference type="RefSeq" id="WP_343251672.1">
    <property type="nucleotide sequence ID" value="NZ_HG937516.1"/>
</dbReference>
<dbReference type="EMBL" id="HG937516">
    <property type="protein sequence ID" value="CDN40328.1"/>
    <property type="molecule type" value="Genomic_DNA"/>
</dbReference>
<dbReference type="Proteomes" id="UP000261764">
    <property type="component" value="Chromosome I"/>
</dbReference>
<reference evidence="9 10" key="1">
    <citation type="journal article" date="2015" name="Clin. Infect. Dis.">
        <title>Genomic Investigations unmask Mycoplasma amphoriforme, a new respiratory pathogen.</title>
        <authorList>
            <person name="Gillespie S.H."/>
            <person name="Ling C.L."/>
            <person name="Oravcova K."/>
            <person name="Pinheiro M."/>
            <person name="Wells L."/>
            <person name="Bryant J.M."/>
            <person name="McHugh T.D."/>
            <person name="Bebear C."/>
            <person name="Webster D."/>
            <person name="Harris S.R."/>
            <person name="Seth-Smith H.M."/>
            <person name="Thomson N.R."/>
        </authorList>
    </citation>
    <scope>NUCLEOTIDE SEQUENCE [LARGE SCALE GENOMIC DNA]</scope>
    <source>
        <strain evidence="9 10">A39</strain>
    </source>
</reference>
<comment type="similarity">
    <text evidence="7">Belongs to the binding-protein-dependent transport system permease family.</text>
</comment>
<dbReference type="AlphaFoldDB" id="A0A292II13"/>
<feature type="transmembrane region" description="Helical" evidence="7">
    <location>
        <begin position="303"/>
        <end position="324"/>
    </location>
</feature>
<evidence type="ECO:0000256" key="1">
    <source>
        <dbReference type="ARBA" id="ARBA00004651"/>
    </source>
</evidence>
<dbReference type="PANTHER" id="PTHR30043">
    <property type="entry name" value="PHOSPHONATES TRANSPORT SYSTEM PERMEASE PROTEIN"/>
    <property type="match status" value="1"/>
</dbReference>
<dbReference type="InterPro" id="IPR000515">
    <property type="entry name" value="MetI-like"/>
</dbReference>
<feature type="transmembrane region" description="Helical" evidence="7">
    <location>
        <begin position="399"/>
        <end position="420"/>
    </location>
</feature>
<protein>
    <recommendedName>
        <fullName evidence="8">ABC transmembrane type-1 domain-containing protein</fullName>
    </recommendedName>
</protein>
<sequence length="573" mass="67547">MNKYQWRHRNWLFNWYVNDKNQTTKKQLRLEYKILLLLLVLALSIYLLVFSSYGYNPSGIRLFLINIRQLFGFKNSSFLIVNRNLVGLSFEWLWLTIKLTATGTILGNGLALVTAFLGAKKLKNWWWGITIRLGILFLRAFPTIIFSLLFTSTYNAELAGILIIFWFSWLWLHKYFIEIFENLDLSFYESARSLGSNFFLAFKNEIYFRIKDRIYSLFFFSFESNIRWISLLAVLGVPGIGQLIYEPIVSNVSWTEISIPLLILISFSLLLEFFSVILNKYLIKLPSKTLSKRYSIYSQQFRWQTILFYGIFLLFVIVMIYQLITVRYTLKPGVSFLDSFSRMFFLDWEKAYAFNSASPLFETLVVLQQALAIILFVFVFGFVFAILQNERINHVIFAFFIKTLLTILRILPGILFFYLINPIVDNAVSTTIITLTIISVTNISKQLSLSINHINFAIYYQYKLEHKNYLWIVTNYIYPQIKKDRISLFSFEFENIIRHVIFFGIFGSSALGGFIQTLFNRKLYSDLGTYIWPVIFLIMIIDLISAVIRSFDFNNWIKSLNYFVLKLKNCNYR</sequence>
<gene>
    <name evidence="9" type="ORF">MAMA39_02050</name>
</gene>
<feature type="domain" description="ABC transmembrane type-1" evidence="8">
    <location>
        <begin position="363"/>
        <end position="548"/>
    </location>
</feature>
<feature type="transmembrane region" description="Helical" evidence="7">
    <location>
        <begin position="500"/>
        <end position="519"/>
    </location>
</feature>
<keyword evidence="6 7" id="KW-0472">Membrane</keyword>
<dbReference type="GO" id="GO:0005886">
    <property type="term" value="C:plasma membrane"/>
    <property type="evidence" value="ECO:0007669"/>
    <property type="project" value="UniProtKB-SubCell"/>
</dbReference>
<dbReference type="Gene3D" id="1.10.3720.10">
    <property type="entry name" value="MetI-like"/>
    <property type="match status" value="2"/>
</dbReference>